<reference evidence="2 3" key="1">
    <citation type="journal article" date="2016" name="Mol. Biol. Evol.">
        <title>Comparative Genomics of Early-Diverging Mushroom-Forming Fungi Provides Insights into the Origins of Lignocellulose Decay Capabilities.</title>
        <authorList>
            <person name="Nagy L.G."/>
            <person name="Riley R."/>
            <person name="Tritt A."/>
            <person name="Adam C."/>
            <person name="Daum C."/>
            <person name="Floudas D."/>
            <person name="Sun H."/>
            <person name="Yadav J.S."/>
            <person name="Pangilinan J."/>
            <person name="Larsson K.H."/>
            <person name="Matsuura K."/>
            <person name="Barry K."/>
            <person name="Labutti K."/>
            <person name="Kuo R."/>
            <person name="Ohm R.A."/>
            <person name="Bhattacharya S.S."/>
            <person name="Shirouzu T."/>
            <person name="Yoshinaga Y."/>
            <person name="Martin F.M."/>
            <person name="Grigoriev I.V."/>
            <person name="Hibbett D.S."/>
        </authorList>
    </citation>
    <scope>NUCLEOTIDE SEQUENCE [LARGE SCALE GENOMIC DNA]</scope>
    <source>
        <strain evidence="2 3">CBS 109695</strain>
    </source>
</reference>
<name>A0A166G4W6_9AGAM</name>
<feature type="region of interest" description="Disordered" evidence="1">
    <location>
        <begin position="1"/>
        <end position="51"/>
    </location>
</feature>
<evidence type="ECO:0000313" key="2">
    <source>
        <dbReference type="EMBL" id="KZP17476.1"/>
    </source>
</evidence>
<organism evidence="2 3">
    <name type="scientific">Athelia psychrophila</name>
    <dbReference type="NCBI Taxonomy" id="1759441"/>
    <lineage>
        <taxon>Eukaryota</taxon>
        <taxon>Fungi</taxon>
        <taxon>Dikarya</taxon>
        <taxon>Basidiomycota</taxon>
        <taxon>Agaricomycotina</taxon>
        <taxon>Agaricomycetes</taxon>
        <taxon>Agaricomycetidae</taxon>
        <taxon>Atheliales</taxon>
        <taxon>Atheliaceae</taxon>
        <taxon>Athelia</taxon>
    </lineage>
</organism>
<gene>
    <name evidence="2" type="ORF">FIBSPDRAFT_933990</name>
</gene>
<dbReference type="AlphaFoldDB" id="A0A166G4W6"/>
<protein>
    <submittedName>
        <fullName evidence="2">Uncharacterized protein</fullName>
    </submittedName>
</protein>
<evidence type="ECO:0000256" key="1">
    <source>
        <dbReference type="SAM" id="MobiDB-lite"/>
    </source>
</evidence>
<keyword evidence="3" id="KW-1185">Reference proteome</keyword>
<dbReference type="EMBL" id="KV417582">
    <property type="protein sequence ID" value="KZP17476.1"/>
    <property type="molecule type" value="Genomic_DNA"/>
</dbReference>
<sequence length="176" mass="20061">MPSKNPSTTTRKKHARNAAGPTPNPWLSEARRRLARRPKGDKKRGPRVKAHIPPLKLQLIARDPIDALGKLDWHARCPRNLSSFCAGWGRYIDAVTQWREPGKSTRRTAPHLRFHRDPPLCSTSFAYHILPWAYPEILRNFNYQTRPRLGAVFVIACHCILVSQDVNFGQKPGNTT</sequence>
<proteinExistence type="predicted"/>
<dbReference type="Proteomes" id="UP000076532">
    <property type="component" value="Unassembled WGS sequence"/>
</dbReference>
<evidence type="ECO:0000313" key="3">
    <source>
        <dbReference type="Proteomes" id="UP000076532"/>
    </source>
</evidence>
<feature type="compositionally biased region" description="Basic residues" evidence="1">
    <location>
        <begin position="33"/>
        <end position="50"/>
    </location>
</feature>
<accession>A0A166G4W6</accession>